<gene>
    <name evidence="9" type="ORF">H6D15_09815</name>
</gene>
<name>A0AA40ZUJ2_9BACT</name>
<dbReference type="SUPFAM" id="SSF48452">
    <property type="entry name" value="TPR-like"/>
    <property type="match status" value="1"/>
</dbReference>
<dbReference type="InterPro" id="IPR012944">
    <property type="entry name" value="SusD_RagB_dom"/>
</dbReference>
<evidence type="ECO:0000313" key="10">
    <source>
        <dbReference type="Proteomes" id="UP000698924"/>
    </source>
</evidence>
<evidence type="ECO:0000256" key="5">
    <source>
        <dbReference type="ARBA" id="ARBA00023237"/>
    </source>
</evidence>
<feature type="domain" description="RagB/SusD" evidence="7">
    <location>
        <begin position="413"/>
        <end position="507"/>
    </location>
</feature>
<proteinExistence type="inferred from homology"/>
<comment type="caution">
    <text evidence="9">The sequence shown here is derived from an EMBL/GenBank/DDBJ whole genome shotgun (WGS) entry which is preliminary data.</text>
</comment>
<comment type="similarity">
    <text evidence="2">Belongs to the SusD family.</text>
</comment>
<dbReference type="Pfam" id="PF07980">
    <property type="entry name" value="SusD_RagB"/>
    <property type="match status" value="1"/>
</dbReference>
<feature type="chain" id="PRO_5041314268" evidence="6">
    <location>
        <begin position="22"/>
        <end position="551"/>
    </location>
</feature>
<comment type="subcellular location">
    <subcellularLocation>
        <location evidence="1">Cell outer membrane</location>
    </subcellularLocation>
</comment>
<dbReference type="InterPro" id="IPR011990">
    <property type="entry name" value="TPR-like_helical_dom_sf"/>
</dbReference>
<protein>
    <submittedName>
        <fullName evidence="9">RagB/SusD family nutrient uptake outer membrane protein</fullName>
    </submittedName>
</protein>
<keyword evidence="3 6" id="KW-0732">Signal</keyword>
<dbReference type="Pfam" id="PF14322">
    <property type="entry name" value="SusD-like_3"/>
    <property type="match status" value="1"/>
</dbReference>
<reference evidence="9 10" key="1">
    <citation type="journal article" date="2021" name="Sci. Rep.">
        <title>The distribution of antibiotic resistance genes in chicken gut microbiota commensals.</title>
        <authorList>
            <person name="Juricova H."/>
            <person name="Matiasovicova J."/>
            <person name="Kubasova T."/>
            <person name="Cejkova D."/>
            <person name="Rychlik I."/>
        </authorList>
    </citation>
    <scope>NUCLEOTIDE SEQUENCE [LARGE SCALE GENOMIC DNA]</scope>
    <source>
        <strain evidence="9 10">An421</strain>
    </source>
</reference>
<keyword evidence="4" id="KW-0472">Membrane</keyword>
<evidence type="ECO:0000256" key="2">
    <source>
        <dbReference type="ARBA" id="ARBA00006275"/>
    </source>
</evidence>
<dbReference type="EMBL" id="JACJMO010000014">
    <property type="protein sequence ID" value="MBM6857889.1"/>
    <property type="molecule type" value="Genomic_DNA"/>
</dbReference>
<dbReference type="AlphaFoldDB" id="A0AA40ZUJ2"/>
<keyword evidence="10" id="KW-1185">Reference proteome</keyword>
<dbReference type="PROSITE" id="PS51257">
    <property type="entry name" value="PROKAR_LIPOPROTEIN"/>
    <property type="match status" value="1"/>
</dbReference>
<dbReference type="Proteomes" id="UP000698924">
    <property type="component" value="Unassembled WGS sequence"/>
</dbReference>
<evidence type="ECO:0000256" key="1">
    <source>
        <dbReference type="ARBA" id="ARBA00004442"/>
    </source>
</evidence>
<evidence type="ECO:0000256" key="4">
    <source>
        <dbReference type="ARBA" id="ARBA00023136"/>
    </source>
</evidence>
<evidence type="ECO:0000259" key="7">
    <source>
        <dbReference type="Pfam" id="PF07980"/>
    </source>
</evidence>
<accession>A0AA40ZUJ2</accession>
<keyword evidence="5" id="KW-0998">Cell outer membrane</keyword>
<sequence>MKITISKLFAGICLASSMVFATGCIEETFPTNGATEEQVTSSEEAATAMLWSMHSILNEQVVGARAHYDWGYGSVMHVRDVMTGDMPIVSSGYDHYSAWEQNVAIGEGYLSTQFLWYVHWKAILSANKLLAAYPEETASDVVKGYIGAAHAYRALIYLDMARMFEYLPTDVTDPVTREGNDVTNYTVPIVTEETTQEQSYNNPRVTRDEMAAFILSDLDKAEELISYLTISDRTMPHIDAVYGLKARLYMWMAEDGKTTDVEAYRNAQRYARMAIDASRLAPMTEEECLSTTKGFNDINCWMWGSELVKENEAVQTGIVNWVSWMCNENTFGYTAQNGGPTLMIDARMYGQINDNDFRKRMWVPASASSPLWDKIDFTTSAYVDMRAKFASLPLASLKFRPGEGNPDDVNLAAAIAYPIMRVEEMYFIEAEAAEHVTPGEGKRLLEDFMNNYRIASDAPDGYRYTCTATDVIQEIVFQKRVELWGEGQSFFDYKRLNMSVDRTYQGSNFYSQAQFRTTGRPAWMNICIVQLEKESNRALLGWENPDPSGLY</sequence>
<evidence type="ECO:0000313" key="9">
    <source>
        <dbReference type="EMBL" id="MBM6857889.1"/>
    </source>
</evidence>
<dbReference type="RefSeq" id="WP_204972114.1">
    <property type="nucleotide sequence ID" value="NZ_JAAZTS010000014.1"/>
</dbReference>
<feature type="signal peptide" evidence="6">
    <location>
        <begin position="1"/>
        <end position="21"/>
    </location>
</feature>
<organism evidence="9 10">
    <name type="scientific">Caecibacteroides pullorum</name>
    <dbReference type="NCBI Taxonomy" id="2725562"/>
    <lineage>
        <taxon>Bacteria</taxon>
        <taxon>Pseudomonadati</taxon>
        <taxon>Bacteroidota</taxon>
        <taxon>Bacteroidia</taxon>
        <taxon>Bacteroidales</taxon>
        <taxon>Bacteroidaceae</taxon>
        <taxon>Caecibacteroides</taxon>
    </lineage>
</organism>
<dbReference type="GO" id="GO:0009279">
    <property type="term" value="C:cell outer membrane"/>
    <property type="evidence" value="ECO:0007669"/>
    <property type="project" value="UniProtKB-SubCell"/>
</dbReference>
<evidence type="ECO:0000259" key="8">
    <source>
        <dbReference type="Pfam" id="PF14322"/>
    </source>
</evidence>
<dbReference type="InterPro" id="IPR033985">
    <property type="entry name" value="SusD-like_N"/>
</dbReference>
<evidence type="ECO:0000256" key="6">
    <source>
        <dbReference type="SAM" id="SignalP"/>
    </source>
</evidence>
<dbReference type="Gene3D" id="1.25.40.390">
    <property type="match status" value="1"/>
</dbReference>
<evidence type="ECO:0000256" key="3">
    <source>
        <dbReference type="ARBA" id="ARBA00022729"/>
    </source>
</evidence>
<feature type="domain" description="SusD-like N-terminal" evidence="8">
    <location>
        <begin position="51"/>
        <end position="250"/>
    </location>
</feature>